<name>A0A482WX02_LAOST</name>
<reference evidence="2 3" key="1">
    <citation type="journal article" date="2017" name="Gigascience">
        <title>Genome sequence of the small brown planthopper, Laodelphax striatellus.</title>
        <authorList>
            <person name="Zhu J."/>
            <person name="Jiang F."/>
            <person name="Wang X."/>
            <person name="Yang P."/>
            <person name="Bao Y."/>
            <person name="Zhao W."/>
            <person name="Wang W."/>
            <person name="Lu H."/>
            <person name="Wang Q."/>
            <person name="Cui N."/>
            <person name="Li J."/>
            <person name="Chen X."/>
            <person name="Luo L."/>
            <person name="Yu J."/>
            <person name="Kang L."/>
            <person name="Cui F."/>
        </authorList>
    </citation>
    <scope>NUCLEOTIDE SEQUENCE [LARGE SCALE GENOMIC DNA]</scope>
    <source>
        <strain evidence="2">Lst14</strain>
    </source>
</reference>
<sequence length="208" mass="23912">MENKVKKEGKDENEEEEKKEKEEREEKEEKKEKEEVTADVRTDMKRQKEYCKPLLCSKGVFEVKESQSVSVHDSNRANRWCSKSLLVACSKSPQNHDSCLSFSQNNHYASLSFLRIPSEQPFSFSLSSEFPQPLTKSGLMKTRGSNGIQKANKACSRSKHKEQEVWGENQLAYWGNKAVGLKWKLNTNVSWTLAKRDSVWLIQNMSGS</sequence>
<organism evidence="2 3">
    <name type="scientific">Laodelphax striatellus</name>
    <name type="common">Small brown planthopper</name>
    <name type="synonym">Delphax striatella</name>
    <dbReference type="NCBI Taxonomy" id="195883"/>
    <lineage>
        <taxon>Eukaryota</taxon>
        <taxon>Metazoa</taxon>
        <taxon>Ecdysozoa</taxon>
        <taxon>Arthropoda</taxon>
        <taxon>Hexapoda</taxon>
        <taxon>Insecta</taxon>
        <taxon>Pterygota</taxon>
        <taxon>Neoptera</taxon>
        <taxon>Paraneoptera</taxon>
        <taxon>Hemiptera</taxon>
        <taxon>Auchenorrhyncha</taxon>
        <taxon>Fulgoroidea</taxon>
        <taxon>Delphacidae</taxon>
        <taxon>Criomorphinae</taxon>
        <taxon>Laodelphax</taxon>
    </lineage>
</organism>
<evidence type="ECO:0000313" key="3">
    <source>
        <dbReference type="Proteomes" id="UP000291343"/>
    </source>
</evidence>
<evidence type="ECO:0000313" key="2">
    <source>
        <dbReference type="EMBL" id="RZF37691.1"/>
    </source>
</evidence>
<dbReference type="AlphaFoldDB" id="A0A482WX02"/>
<gene>
    <name evidence="2" type="ORF">LSTR_LSTR003102</name>
</gene>
<feature type="region of interest" description="Disordered" evidence="1">
    <location>
        <begin position="1"/>
        <end position="39"/>
    </location>
</feature>
<dbReference type="InParanoid" id="A0A482WX02"/>
<dbReference type="Proteomes" id="UP000291343">
    <property type="component" value="Unassembled WGS sequence"/>
</dbReference>
<evidence type="ECO:0000256" key="1">
    <source>
        <dbReference type="SAM" id="MobiDB-lite"/>
    </source>
</evidence>
<dbReference type="SMR" id="A0A482WX02"/>
<accession>A0A482WX02</accession>
<proteinExistence type="predicted"/>
<dbReference type="EMBL" id="QKKF02023479">
    <property type="protein sequence ID" value="RZF37691.1"/>
    <property type="molecule type" value="Genomic_DNA"/>
</dbReference>
<comment type="caution">
    <text evidence="2">The sequence shown here is derived from an EMBL/GenBank/DDBJ whole genome shotgun (WGS) entry which is preliminary data.</text>
</comment>
<protein>
    <submittedName>
        <fullName evidence="2">Uncharacterized protein</fullName>
    </submittedName>
</protein>
<keyword evidence="3" id="KW-1185">Reference proteome</keyword>